<sequence length="419" mass="45973">MKVITHLAFKSVLNRKATAILTILTVAVSVILLLGVERVRTQAKSSFANTISGTDLIVGGRSGQVNLLLYSVFRIGNATNNIDWKSYEEFSQHKSVKWAVPISLGDSHKGFRVMGTNQSYFEHYRYGSKQLLTLQQGTEFNSLFETVLGADVAKQLGYKIGDKITLAHGLSDVAFSRHDDLPFTVVGIIAPTGTPVDKTVHVSLEAIEAIHVGWESGANLGYKPDVEKLKAHKFEPQQITAMMLGLNSKIQTFALQREINTYRQEPLSAIMPGIALYELWGMMAVAEQALLVVSGFVVVAGLLGMLSSLLTSLQERRREMAILRAMGARPRHVFSLLISEASALTFLGIMLGVATLFALITMTAPIVQQHYGINISISAITSHEWQLLMLVQLAGIIIGFIPAFRAYRQSLADGMTIRI</sequence>
<gene>
    <name evidence="9" type="ORF">AB4566_07520</name>
</gene>
<keyword evidence="2" id="KW-1003">Cell membrane</keyword>
<evidence type="ECO:0000313" key="10">
    <source>
        <dbReference type="Proteomes" id="UP001570417"/>
    </source>
</evidence>
<dbReference type="Pfam" id="PF12704">
    <property type="entry name" value="MacB_PCD"/>
    <property type="match status" value="1"/>
</dbReference>
<dbReference type="PANTHER" id="PTHR43738">
    <property type="entry name" value="ABC TRANSPORTER, MEMBRANE PROTEIN"/>
    <property type="match status" value="1"/>
</dbReference>
<keyword evidence="3 6" id="KW-0812">Transmembrane</keyword>
<dbReference type="InterPro" id="IPR051125">
    <property type="entry name" value="ABC-4/HrtB_transporter"/>
</dbReference>
<evidence type="ECO:0000256" key="6">
    <source>
        <dbReference type="SAM" id="Phobius"/>
    </source>
</evidence>
<feature type="transmembrane region" description="Helical" evidence="6">
    <location>
        <begin position="292"/>
        <end position="313"/>
    </location>
</feature>
<evidence type="ECO:0000259" key="7">
    <source>
        <dbReference type="Pfam" id="PF02687"/>
    </source>
</evidence>
<dbReference type="PANTHER" id="PTHR43738:SF2">
    <property type="entry name" value="ABC TRANSPORTER PERMEASE"/>
    <property type="match status" value="1"/>
</dbReference>
<accession>A0ABV4NAE3</accession>
<keyword evidence="10" id="KW-1185">Reference proteome</keyword>
<protein>
    <submittedName>
        <fullName evidence="9">ABC transporter permease</fullName>
    </submittedName>
</protein>
<evidence type="ECO:0000256" key="5">
    <source>
        <dbReference type="ARBA" id="ARBA00023136"/>
    </source>
</evidence>
<comment type="caution">
    <text evidence="9">The sequence shown here is derived from an EMBL/GenBank/DDBJ whole genome shotgun (WGS) entry which is preliminary data.</text>
</comment>
<name>A0ABV4NAE3_9VIBR</name>
<feature type="transmembrane region" description="Helical" evidence="6">
    <location>
        <begin position="17"/>
        <end position="36"/>
    </location>
</feature>
<evidence type="ECO:0000259" key="8">
    <source>
        <dbReference type="Pfam" id="PF12704"/>
    </source>
</evidence>
<evidence type="ECO:0000256" key="1">
    <source>
        <dbReference type="ARBA" id="ARBA00004651"/>
    </source>
</evidence>
<keyword evidence="5 6" id="KW-0472">Membrane</keyword>
<keyword evidence="4 6" id="KW-1133">Transmembrane helix</keyword>
<dbReference type="RefSeq" id="WP_372265616.1">
    <property type="nucleotide sequence ID" value="NZ_JBFRUW010000021.1"/>
</dbReference>
<feature type="transmembrane region" description="Helical" evidence="6">
    <location>
        <begin position="334"/>
        <end position="367"/>
    </location>
</feature>
<organism evidence="9 10">
    <name type="scientific">Vibrio gallaecicus</name>
    <dbReference type="NCBI Taxonomy" id="552386"/>
    <lineage>
        <taxon>Bacteria</taxon>
        <taxon>Pseudomonadati</taxon>
        <taxon>Pseudomonadota</taxon>
        <taxon>Gammaproteobacteria</taxon>
        <taxon>Vibrionales</taxon>
        <taxon>Vibrionaceae</taxon>
        <taxon>Vibrio</taxon>
    </lineage>
</organism>
<dbReference type="InterPro" id="IPR025857">
    <property type="entry name" value="MacB_PCD"/>
</dbReference>
<evidence type="ECO:0000256" key="4">
    <source>
        <dbReference type="ARBA" id="ARBA00022989"/>
    </source>
</evidence>
<evidence type="ECO:0000256" key="3">
    <source>
        <dbReference type="ARBA" id="ARBA00022692"/>
    </source>
</evidence>
<evidence type="ECO:0000313" key="9">
    <source>
        <dbReference type="EMBL" id="MFA0568121.1"/>
    </source>
</evidence>
<dbReference type="InterPro" id="IPR003838">
    <property type="entry name" value="ABC3_permease_C"/>
</dbReference>
<proteinExistence type="predicted"/>
<comment type="subcellular location">
    <subcellularLocation>
        <location evidence="1">Cell membrane</location>
        <topology evidence="1">Multi-pass membrane protein</topology>
    </subcellularLocation>
</comment>
<feature type="domain" description="ABC3 transporter permease C-terminal" evidence="7">
    <location>
        <begin position="292"/>
        <end position="410"/>
    </location>
</feature>
<evidence type="ECO:0000256" key="2">
    <source>
        <dbReference type="ARBA" id="ARBA00022475"/>
    </source>
</evidence>
<feature type="domain" description="MacB-like periplasmic core" evidence="8">
    <location>
        <begin position="20"/>
        <end position="209"/>
    </location>
</feature>
<feature type="transmembrane region" description="Helical" evidence="6">
    <location>
        <begin position="387"/>
        <end position="407"/>
    </location>
</feature>
<dbReference type="Proteomes" id="UP001570417">
    <property type="component" value="Unassembled WGS sequence"/>
</dbReference>
<dbReference type="EMBL" id="JBFRUW010000021">
    <property type="protein sequence ID" value="MFA0568121.1"/>
    <property type="molecule type" value="Genomic_DNA"/>
</dbReference>
<reference evidence="9 10" key="1">
    <citation type="journal article" date="2024" name="ISME J.">
        <title>Tailless and filamentous prophages are predominant in marine Vibrio.</title>
        <authorList>
            <person name="Steensen K."/>
            <person name="Seneca J."/>
            <person name="Bartlau N."/>
            <person name="Yu X.A."/>
            <person name="Hussain F.A."/>
            <person name="Polz M.F."/>
        </authorList>
    </citation>
    <scope>NUCLEOTIDE SEQUENCE [LARGE SCALE GENOMIC DNA]</scope>
    <source>
        <strain evidence="9 10">10N.222.51.A1</strain>
    </source>
</reference>
<dbReference type="Pfam" id="PF02687">
    <property type="entry name" value="FtsX"/>
    <property type="match status" value="1"/>
</dbReference>